<sequence length="727" mass="78353">MDHAELGRLIRQLREDRGWSVRALAARSGVNPGTVSHAERGSTDRGLSRDSADALDRALGADGRILDGWHALPRARHAATAEPDLLPPAPWPVVGRREVLAAAEAALAEPAPVRSATVVITGPGGIGKTTAAAHAAHRVRRQVQGALWADLRGWDDSSGPRPLDSVLRSWCRALGAPESALAGDLDELIETWRRLGAGRRLVVVADNARPEQIQPLIPSRPDSLLLVTSRDRTTADGALHIDLPPLAEGEATELLAVRTGWPPLVVGPLVRPCGGMPLALVTAARDATAHWTQETVITMAHDLDAADELTPVDRATRQSYAQLSAEQQRVWRHCALIGGVLSEGQAAALAGTDRRTVRRNLAALVDACLLDRVPGGVDYLDPHREFARREGQRVDSQQERDAVLERGLTWLLHGLTAAAPHIAGRDDTPQDLTPLPDGVEPPAVHNYEQALAWSQAHWTYPAPVHAALERGWTRLAWQLVAAGTSGSYVIKPLVSWDRAAAEVLASVADLDTEGAAWCHHARGLAAGDAGDVDRAVRHLLLGLELRRELGERHRRDVGWSAFNAARWQLVLGADDDAIDPLITEGLAAHEAVGWTAGIMLGTSLRGALAARRGDWETAAEIYNEAQQHAPDVPDPAITVWTATALAESWLHIDPPRPDDAFQLAREADAHARDTDLVWGRISALVVMARAVPEQAADHLRLAAELAGTIGDPREADLRDELERVSRS</sequence>
<dbReference type="Pfam" id="PF13560">
    <property type="entry name" value="HTH_31"/>
    <property type="match status" value="1"/>
</dbReference>
<keyword evidence="4" id="KW-1185">Reference proteome</keyword>
<organism evidence="3 4">
    <name type="scientific">Saccharopolyspora taberi</name>
    <dbReference type="NCBI Taxonomy" id="60895"/>
    <lineage>
        <taxon>Bacteria</taxon>
        <taxon>Bacillati</taxon>
        <taxon>Actinomycetota</taxon>
        <taxon>Actinomycetes</taxon>
        <taxon>Pseudonocardiales</taxon>
        <taxon>Pseudonocardiaceae</taxon>
        <taxon>Saccharopolyspora</taxon>
    </lineage>
</organism>
<dbReference type="Proteomes" id="UP001500979">
    <property type="component" value="Unassembled WGS sequence"/>
</dbReference>
<dbReference type="Gene3D" id="1.10.260.40">
    <property type="entry name" value="lambda repressor-like DNA-binding domains"/>
    <property type="match status" value="1"/>
</dbReference>
<protein>
    <submittedName>
        <fullName evidence="3">Tetratricopeptide repeat protein</fullName>
    </submittedName>
</protein>
<dbReference type="SUPFAM" id="SSF48452">
    <property type="entry name" value="TPR-like"/>
    <property type="match status" value="1"/>
</dbReference>
<feature type="region of interest" description="Disordered" evidence="1">
    <location>
        <begin position="30"/>
        <end position="50"/>
    </location>
</feature>
<name>A0ABN3VCH3_9PSEU</name>
<accession>A0ABN3VCH3</accession>
<comment type="caution">
    <text evidence="3">The sequence shown here is derived from an EMBL/GenBank/DDBJ whole genome shotgun (WGS) entry which is preliminary data.</text>
</comment>
<evidence type="ECO:0000256" key="1">
    <source>
        <dbReference type="SAM" id="MobiDB-lite"/>
    </source>
</evidence>
<proteinExistence type="predicted"/>
<dbReference type="InterPro" id="IPR041664">
    <property type="entry name" value="AAA_16"/>
</dbReference>
<reference evidence="3 4" key="1">
    <citation type="journal article" date="2019" name="Int. J. Syst. Evol. Microbiol.">
        <title>The Global Catalogue of Microorganisms (GCM) 10K type strain sequencing project: providing services to taxonomists for standard genome sequencing and annotation.</title>
        <authorList>
            <consortium name="The Broad Institute Genomics Platform"/>
            <consortium name="The Broad Institute Genome Sequencing Center for Infectious Disease"/>
            <person name="Wu L."/>
            <person name="Ma J."/>
        </authorList>
    </citation>
    <scope>NUCLEOTIDE SEQUENCE [LARGE SCALE GENOMIC DNA]</scope>
    <source>
        <strain evidence="3 4">JCM 9383</strain>
    </source>
</reference>
<feature type="domain" description="HTH cro/C1-type" evidence="2">
    <location>
        <begin position="10"/>
        <end position="66"/>
    </location>
</feature>
<dbReference type="InterPro" id="IPR027417">
    <property type="entry name" value="P-loop_NTPase"/>
</dbReference>
<dbReference type="EMBL" id="BAAAUX010000011">
    <property type="protein sequence ID" value="GAA2786586.1"/>
    <property type="molecule type" value="Genomic_DNA"/>
</dbReference>
<dbReference type="Gene3D" id="1.25.40.10">
    <property type="entry name" value="Tetratricopeptide repeat domain"/>
    <property type="match status" value="1"/>
</dbReference>
<evidence type="ECO:0000313" key="4">
    <source>
        <dbReference type="Proteomes" id="UP001500979"/>
    </source>
</evidence>
<dbReference type="InterPro" id="IPR010982">
    <property type="entry name" value="Lambda_DNA-bd_dom_sf"/>
</dbReference>
<dbReference type="InterPro" id="IPR001387">
    <property type="entry name" value="Cro/C1-type_HTH"/>
</dbReference>
<dbReference type="SUPFAM" id="SSF47413">
    <property type="entry name" value="lambda repressor-like DNA-binding domains"/>
    <property type="match status" value="1"/>
</dbReference>
<dbReference type="Pfam" id="PF13191">
    <property type="entry name" value="AAA_16"/>
    <property type="match status" value="1"/>
</dbReference>
<dbReference type="SUPFAM" id="SSF52540">
    <property type="entry name" value="P-loop containing nucleoside triphosphate hydrolases"/>
    <property type="match status" value="1"/>
</dbReference>
<dbReference type="InterPro" id="IPR011990">
    <property type="entry name" value="TPR-like_helical_dom_sf"/>
</dbReference>
<gene>
    <name evidence="3" type="ORF">GCM10010470_21120</name>
</gene>
<dbReference type="PANTHER" id="PTHR47691:SF3">
    <property type="entry name" value="HTH-TYPE TRANSCRIPTIONAL REGULATOR RV0890C-RELATED"/>
    <property type="match status" value="1"/>
</dbReference>
<feature type="compositionally biased region" description="Basic and acidic residues" evidence="1">
    <location>
        <begin position="37"/>
        <end position="50"/>
    </location>
</feature>
<evidence type="ECO:0000259" key="2">
    <source>
        <dbReference type="PROSITE" id="PS50943"/>
    </source>
</evidence>
<evidence type="ECO:0000313" key="3">
    <source>
        <dbReference type="EMBL" id="GAA2786586.1"/>
    </source>
</evidence>
<dbReference type="RefSeq" id="WP_344679386.1">
    <property type="nucleotide sequence ID" value="NZ_BAAAUX010000011.1"/>
</dbReference>
<dbReference type="PANTHER" id="PTHR47691">
    <property type="entry name" value="REGULATOR-RELATED"/>
    <property type="match status" value="1"/>
</dbReference>
<dbReference type="PROSITE" id="PS50943">
    <property type="entry name" value="HTH_CROC1"/>
    <property type="match status" value="1"/>
</dbReference>
<dbReference type="Gene3D" id="3.40.50.300">
    <property type="entry name" value="P-loop containing nucleotide triphosphate hydrolases"/>
    <property type="match status" value="1"/>
</dbReference>
<dbReference type="CDD" id="cd00093">
    <property type="entry name" value="HTH_XRE"/>
    <property type="match status" value="1"/>
</dbReference>
<dbReference type="SMART" id="SM00530">
    <property type="entry name" value="HTH_XRE"/>
    <property type="match status" value="1"/>
</dbReference>